<organism evidence="2 3">
    <name type="scientific">Zizania palustris</name>
    <name type="common">Northern wild rice</name>
    <dbReference type="NCBI Taxonomy" id="103762"/>
    <lineage>
        <taxon>Eukaryota</taxon>
        <taxon>Viridiplantae</taxon>
        <taxon>Streptophyta</taxon>
        <taxon>Embryophyta</taxon>
        <taxon>Tracheophyta</taxon>
        <taxon>Spermatophyta</taxon>
        <taxon>Magnoliopsida</taxon>
        <taxon>Liliopsida</taxon>
        <taxon>Poales</taxon>
        <taxon>Poaceae</taxon>
        <taxon>BOP clade</taxon>
        <taxon>Oryzoideae</taxon>
        <taxon>Oryzeae</taxon>
        <taxon>Zizaniinae</taxon>
        <taxon>Zizania</taxon>
    </lineage>
</organism>
<evidence type="ECO:0000313" key="3">
    <source>
        <dbReference type="Proteomes" id="UP000729402"/>
    </source>
</evidence>
<comment type="caution">
    <text evidence="2">The sequence shown here is derived from an EMBL/GenBank/DDBJ whole genome shotgun (WGS) entry which is preliminary data.</text>
</comment>
<name>A0A8J5RLM5_ZIZPA</name>
<dbReference type="Pfam" id="PF03492">
    <property type="entry name" value="Methyltransf_7"/>
    <property type="match status" value="1"/>
</dbReference>
<dbReference type="AlphaFoldDB" id="A0A8J5RLM5"/>
<evidence type="ECO:0000313" key="2">
    <source>
        <dbReference type="EMBL" id="KAG8043836.1"/>
    </source>
</evidence>
<accession>A0A8J5RLM5</accession>
<gene>
    <name evidence="2" type="ORF">GUJ93_ZPchr0458g22671</name>
</gene>
<protein>
    <submittedName>
        <fullName evidence="2">Uncharacterized protein</fullName>
    </submittedName>
</protein>
<dbReference type="GO" id="GO:0008168">
    <property type="term" value="F:methyltransferase activity"/>
    <property type="evidence" value="ECO:0007669"/>
    <property type="project" value="InterPro"/>
</dbReference>
<dbReference type="EMBL" id="JAAALK010000953">
    <property type="protein sequence ID" value="KAG8043836.1"/>
    <property type="molecule type" value="Genomic_DNA"/>
</dbReference>
<keyword evidence="3" id="KW-1185">Reference proteome</keyword>
<evidence type="ECO:0000256" key="1">
    <source>
        <dbReference type="SAM" id="MobiDB-lite"/>
    </source>
</evidence>
<dbReference type="Proteomes" id="UP000729402">
    <property type="component" value="Unassembled WGS sequence"/>
</dbReference>
<proteinExistence type="predicted"/>
<feature type="region of interest" description="Disordered" evidence="1">
    <location>
        <begin position="32"/>
        <end position="52"/>
    </location>
</feature>
<feature type="compositionally biased region" description="Low complexity" evidence="1">
    <location>
        <begin position="1"/>
        <end position="12"/>
    </location>
</feature>
<dbReference type="InterPro" id="IPR005299">
    <property type="entry name" value="MeTrfase_7"/>
</dbReference>
<dbReference type="OrthoDB" id="1523883at2759"/>
<dbReference type="PANTHER" id="PTHR31009">
    <property type="entry name" value="S-ADENOSYL-L-METHIONINE:CARBOXYL METHYLTRANSFERASE FAMILY PROTEIN"/>
    <property type="match status" value="1"/>
</dbReference>
<reference evidence="2" key="1">
    <citation type="journal article" date="2021" name="bioRxiv">
        <title>Whole Genome Assembly and Annotation of Northern Wild Rice, Zizania palustris L., Supports a Whole Genome Duplication in the Zizania Genus.</title>
        <authorList>
            <person name="Haas M."/>
            <person name="Kono T."/>
            <person name="Macchietto M."/>
            <person name="Millas R."/>
            <person name="McGilp L."/>
            <person name="Shao M."/>
            <person name="Duquette J."/>
            <person name="Hirsch C.N."/>
            <person name="Kimball J."/>
        </authorList>
    </citation>
    <scope>NUCLEOTIDE SEQUENCE</scope>
    <source>
        <tissue evidence="2">Fresh leaf tissue</tissue>
    </source>
</reference>
<sequence>MAPPWSGSGDSGRPPRRRREFQGIHLLRASLSLSRPRHQAQPTTSPSPPSSCSLYHSTFAVAATSTDTTEPVRGQRCCGLDAARVVVVVTMSMAAAVKGEDVVVVAAAAPQVKKLASMLCMKGGNGDGSYLNNSQAQALHARRMLHFLEETLDALMERSSSNEKLFTAADLGCSCGSNSLFIVDVIVRRVAEAYESRGRDAPEFQVFFSDLPSNDFNTLFQLLPPLLSPAAGSFEECLSAGGGSTPATRLYHAAGVPGTFYGRLFPGESIDVFTSTFSLHWLSQVPDEVTDSRSAAYNGGRVFVHGATVAAATAYRRQFQADLACFLQSRARELKRGGAMFLACLGRSTADPADQGGPGLLFGTHFQDAWDDLVQEGVVEAEKRDSFNIPVYAPSLQEFHDVVRANGSFVINRLELVRGGSPLVVDRPDDAEEVGHATANSCRAVVGVLVDAHIGERLGAELFARMERRAARHARELVEKMHFFHVVCSLSLAP</sequence>
<reference evidence="2" key="2">
    <citation type="submission" date="2021-02" db="EMBL/GenBank/DDBJ databases">
        <authorList>
            <person name="Kimball J.A."/>
            <person name="Haas M.W."/>
            <person name="Macchietto M."/>
            <person name="Kono T."/>
            <person name="Duquette J."/>
            <person name="Shao M."/>
        </authorList>
    </citation>
    <scope>NUCLEOTIDE SEQUENCE</scope>
    <source>
        <tissue evidence="2">Fresh leaf tissue</tissue>
    </source>
</reference>
<feature type="region of interest" description="Disordered" evidence="1">
    <location>
        <begin position="1"/>
        <end position="20"/>
    </location>
</feature>